<dbReference type="RefSeq" id="WP_350348698.1">
    <property type="nucleotide sequence ID" value="NZ_CP158374.1"/>
</dbReference>
<feature type="transmembrane region" description="Helical" evidence="7">
    <location>
        <begin position="417"/>
        <end position="434"/>
    </location>
</feature>
<feature type="domain" description="Major facilitator superfamily (MFS) profile" evidence="8">
    <location>
        <begin position="26"/>
        <end position="478"/>
    </location>
</feature>
<evidence type="ECO:0000256" key="3">
    <source>
        <dbReference type="ARBA" id="ARBA00022475"/>
    </source>
</evidence>
<feature type="transmembrane region" description="Helical" evidence="7">
    <location>
        <begin position="24"/>
        <end position="48"/>
    </location>
</feature>
<evidence type="ECO:0000256" key="4">
    <source>
        <dbReference type="ARBA" id="ARBA00022692"/>
    </source>
</evidence>
<keyword evidence="2" id="KW-0813">Transport</keyword>
<organism evidence="9">
    <name type="scientific">Agromyces sp. G08B096</name>
    <dbReference type="NCBI Taxonomy" id="3156399"/>
    <lineage>
        <taxon>Bacteria</taxon>
        <taxon>Bacillati</taxon>
        <taxon>Actinomycetota</taxon>
        <taxon>Actinomycetes</taxon>
        <taxon>Micrococcales</taxon>
        <taxon>Microbacteriaceae</taxon>
        <taxon>Agromyces</taxon>
    </lineage>
</organism>
<evidence type="ECO:0000256" key="2">
    <source>
        <dbReference type="ARBA" id="ARBA00022448"/>
    </source>
</evidence>
<dbReference type="PROSITE" id="PS50850">
    <property type="entry name" value="MFS"/>
    <property type="match status" value="1"/>
</dbReference>
<feature type="transmembrane region" description="Helical" evidence="7">
    <location>
        <begin position="312"/>
        <end position="337"/>
    </location>
</feature>
<feature type="transmembrane region" description="Helical" evidence="7">
    <location>
        <begin position="124"/>
        <end position="142"/>
    </location>
</feature>
<dbReference type="Gene3D" id="1.20.1720.10">
    <property type="entry name" value="Multidrug resistance protein D"/>
    <property type="match status" value="1"/>
</dbReference>
<evidence type="ECO:0000256" key="6">
    <source>
        <dbReference type="ARBA" id="ARBA00023136"/>
    </source>
</evidence>
<reference evidence="9" key="1">
    <citation type="submission" date="2024-05" db="EMBL/GenBank/DDBJ databases">
        <authorList>
            <person name="Yu L."/>
        </authorList>
    </citation>
    <scope>NUCLEOTIDE SEQUENCE</scope>
    <source>
        <strain evidence="9">G08B096</strain>
    </source>
</reference>
<dbReference type="SUPFAM" id="SSF103473">
    <property type="entry name" value="MFS general substrate transporter"/>
    <property type="match status" value="1"/>
</dbReference>
<dbReference type="GO" id="GO:0005886">
    <property type="term" value="C:plasma membrane"/>
    <property type="evidence" value="ECO:0007669"/>
    <property type="project" value="UniProtKB-SubCell"/>
</dbReference>
<dbReference type="Gene3D" id="1.20.1250.20">
    <property type="entry name" value="MFS general substrate transporter like domains"/>
    <property type="match status" value="1"/>
</dbReference>
<feature type="transmembrane region" description="Helical" evidence="7">
    <location>
        <begin position="213"/>
        <end position="230"/>
    </location>
</feature>
<feature type="transmembrane region" description="Helical" evidence="7">
    <location>
        <begin position="60"/>
        <end position="80"/>
    </location>
</feature>
<keyword evidence="5 7" id="KW-1133">Transmembrane helix</keyword>
<dbReference type="Pfam" id="PF07690">
    <property type="entry name" value="MFS_1"/>
    <property type="match status" value="1"/>
</dbReference>
<feature type="transmembrane region" description="Helical" evidence="7">
    <location>
        <begin position="92"/>
        <end position="118"/>
    </location>
</feature>
<dbReference type="InterPro" id="IPR011701">
    <property type="entry name" value="MFS"/>
</dbReference>
<evidence type="ECO:0000256" key="1">
    <source>
        <dbReference type="ARBA" id="ARBA00004651"/>
    </source>
</evidence>
<dbReference type="PANTHER" id="PTHR42718">
    <property type="entry name" value="MAJOR FACILITATOR SUPERFAMILY MULTIDRUG TRANSPORTER MFSC"/>
    <property type="match status" value="1"/>
</dbReference>
<dbReference type="EMBL" id="CP158374">
    <property type="protein sequence ID" value="XBX82682.1"/>
    <property type="molecule type" value="Genomic_DNA"/>
</dbReference>
<dbReference type="AlphaFoldDB" id="A0AAU7W879"/>
<dbReference type="InterPro" id="IPR036259">
    <property type="entry name" value="MFS_trans_sf"/>
</dbReference>
<feature type="transmembrane region" description="Helical" evidence="7">
    <location>
        <begin position="242"/>
        <end position="260"/>
    </location>
</feature>
<gene>
    <name evidence="9" type="ORF">ABIQ69_01845</name>
</gene>
<comment type="subcellular location">
    <subcellularLocation>
        <location evidence="1">Cell membrane</location>
        <topology evidence="1">Multi-pass membrane protein</topology>
    </subcellularLocation>
</comment>
<sequence>MHDLTTLEPAGAQRETSTPSPRRWWALAALALAQFLVVLDASIVNIAIPTIGADLGLGPAALAWVITAYVLPFGSLLLLGGRLGDRFGHRRVFLVGVAGFVLASATAAFAPVGGVLLASRAVQGAAAALLAPAALALVTGLFQGRERARALGVWGAVAGAGSAAGVLLGGLLTAAFGWPAVFLVNVPIGALVLVVVPRLVGRDRQSVSGRIDVAGAASVTAALVALVAALSSAEQLGFGHPVVWGLAAAAVVLGGVFVLVERRAADPLVPFAIFRNRSVLAGNLVMLLAGGAMVALFYALSVFLQAAMGLDALAAGLTQLPLAVALVLVAGIVPALVGRLGTRLVLAGSLLVLAAGLAWLAFAPAGADFAVHVLGPTLVIGLGLGGAFVTATELAVHGVAGGEAGLAGGLVNTSQQLGGALGMSVLATLAVMRTDALSAAGAAPAQATAGGLSLVFAGAAVLVAVAAVVTLVVAPRAGAR</sequence>
<name>A0AAU7W879_9MICO</name>
<evidence type="ECO:0000313" key="9">
    <source>
        <dbReference type="EMBL" id="XBX82682.1"/>
    </source>
</evidence>
<keyword evidence="3" id="KW-1003">Cell membrane</keyword>
<keyword evidence="4 7" id="KW-0812">Transmembrane</keyword>
<evidence type="ECO:0000256" key="5">
    <source>
        <dbReference type="ARBA" id="ARBA00022989"/>
    </source>
</evidence>
<dbReference type="InterPro" id="IPR020846">
    <property type="entry name" value="MFS_dom"/>
</dbReference>
<evidence type="ECO:0000259" key="8">
    <source>
        <dbReference type="PROSITE" id="PS50850"/>
    </source>
</evidence>
<accession>A0AAU7W879</accession>
<feature type="transmembrane region" description="Helical" evidence="7">
    <location>
        <begin position="344"/>
        <end position="363"/>
    </location>
</feature>
<feature type="transmembrane region" description="Helical" evidence="7">
    <location>
        <begin position="182"/>
        <end position="201"/>
    </location>
</feature>
<evidence type="ECO:0000256" key="7">
    <source>
        <dbReference type="SAM" id="Phobius"/>
    </source>
</evidence>
<feature type="transmembrane region" description="Helical" evidence="7">
    <location>
        <begin position="454"/>
        <end position="474"/>
    </location>
</feature>
<proteinExistence type="predicted"/>
<dbReference type="PANTHER" id="PTHR42718:SF46">
    <property type="entry name" value="BLR6921 PROTEIN"/>
    <property type="match status" value="1"/>
</dbReference>
<feature type="transmembrane region" description="Helical" evidence="7">
    <location>
        <begin position="280"/>
        <end position="300"/>
    </location>
</feature>
<dbReference type="GO" id="GO:0022857">
    <property type="term" value="F:transmembrane transporter activity"/>
    <property type="evidence" value="ECO:0007669"/>
    <property type="project" value="InterPro"/>
</dbReference>
<feature type="transmembrane region" description="Helical" evidence="7">
    <location>
        <begin position="154"/>
        <end position="176"/>
    </location>
</feature>
<dbReference type="PRINTS" id="PR01036">
    <property type="entry name" value="TCRTETB"/>
</dbReference>
<feature type="transmembrane region" description="Helical" evidence="7">
    <location>
        <begin position="369"/>
        <end position="396"/>
    </location>
</feature>
<keyword evidence="6 7" id="KW-0472">Membrane</keyword>
<protein>
    <submittedName>
        <fullName evidence="9">MFS transporter</fullName>
    </submittedName>
</protein>